<keyword evidence="2" id="KW-1185">Reference proteome</keyword>
<dbReference type="RefSeq" id="WP_406788260.1">
    <property type="nucleotide sequence ID" value="NZ_JBJIAA010000011.1"/>
</dbReference>
<reference evidence="1 2" key="1">
    <citation type="submission" date="2024-11" db="EMBL/GenBank/DDBJ databases">
        <authorList>
            <person name="Heng Y.C."/>
            <person name="Lim A.C.H."/>
            <person name="Lee J.K.Y."/>
            <person name="Kittelmann S."/>
        </authorList>
    </citation>
    <scope>NUCLEOTIDE SEQUENCE [LARGE SCALE GENOMIC DNA]</scope>
    <source>
        <strain evidence="1 2">WILCCON 0114</strain>
    </source>
</reference>
<comment type="caution">
    <text evidence="1">The sequence shown here is derived from an EMBL/GenBank/DDBJ whole genome shotgun (WGS) entry which is preliminary data.</text>
</comment>
<gene>
    <name evidence="1" type="ORF">ACJDT4_14395</name>
</gene>
<evidence type="ECO:0000313" key="1">
    <source>
        <dbReference type="EMBL" id="MFL0251609.1"/>
    </source>
</evidence>
<dbReference type="Proteomes" id="UP001623592">
    <property type="component" value="Unassembled WGS sequence"/>
</dbReference>
<protein>
    <submittedName>
        <fullName evidence="1">Uncharacterized protein</fullName>
    </submittedName>
</protein>
<organism evidence="1 2">
    <name type="scientific">Clostridium neuense</name>
    <dbReference type="NCBI Taxonomy" id="1728934"/>
    <lineage>
        <taxon>Bacteria</taxon>
        <taxon>Bacillati</taxon>
        <taxon>Bacillota</taxon>
        <taxon>Clostridia</taxon>
        <taxon>Eubacteriales</taxon>
        <taxon>Clostridiaceae</taxon>
        <taxon>Clostridium</taxon>
    </lineage>
</organism>
<sequence length="139" mass="16418">MSFKEKMQKYYTDSFLKKNGDRITQLQGNIISVKVELKAVLWIFHKLTATVLVKPDRSRNIVRCVYKRNRWFKKPEFMTLNQGNLVIVQGLKSTTGKKDDKKEYIQIMNIRNLSTKKDLIKIDGEQGQVKPVRKVRRMK</sequence>
<name>A0ABW8TL00_9CLOT</name>
<accession>A0ABW8TL00</accession>
<dbReference type="EMBL" id="JBJIAA010000011">
    <property type="protein sequence ID" value="MFL0251609.1"/>
    <property type="molecule type" value="Genomic_DNA"/>
</dbReference>
<proteinExistence type="predicted"/>
<evidence type="ECO:0000313" key="2">
    <source>
        <dbReference type="Proteomes" id="UP001623592"/>
    </source>
</evidence>